<evidence type="ECO:0000313" key="2">
    <source>
        <dbReference type="Proteomes" id="UP001148629"/>
    </source>
</evidence>
<name>A0ACC1RWG5_9HYPO</name>
<dbReference type="EMBL" id="JANRMS010001605">
    <property type="protein sequence ID" value="KAJ3527149.1"/>
    <property type="molecule type" value="Genomic_DNA"/>
</dbReference>
<comment type="caution">
    <text evidence="1">The sequence shown here is derived from an EMBL/GenBank/DDBJ whole genome shotgun (WGS) entry which is preliminary data.</text>
</comment>
<keyword evidence="2" id="KW-1185">Reference proteome</keyword>
<accession>A0ACC1RWG5</accession>
<organism evidence="1 2">
    <name type="scientific">Fusarium decemcellulare</name>
    <dbReference type="NCBI Taxonomy" id="57161"/>
    <lineage>
        <taxon>Eukaryota</taxon>
        <taxon>Fungi</taxon>
        <taxon>Dikarya</taxon>
        <taxon>Ascomycota</taxon>
        <taxon>Pezizomycotina</taxon>
        <taxon>Sordariomycetes</taxon>
        <taxon>Hypocreomycetidae</taxon>
        <taxon>Hypocreales</taxon>
        <taxon>Nectriaceae</taxon>
        <taxon>Fusarium</taxon>
        <taxon>Fusarium decemcellulare species complex</taxon>
    </lineage>
</organism>
<protein>
    <submittedName>
        <fullName evidence="1">Uncharacterized protein</fullName>
    </submittedName>
</protein>
<proteinExistence type="predicted"/>
<dbReference type="Proteomes" id="UP001148629">
    <property type="component" value="Unassembled WGS sequence"/>
</dbReference>
<sequence>MSFSKVYRATVSAKRKPGVSQEEFSRRFAHHGTLAGPALKKHNCITYIQHHVFDSYAEEFKSKLGPEMAAHLTFTEADGIINLIFPTLDDLVGFFKDPAHEESLNADVAEFADQVSITFAIGDEVVVIQGGELRV</sequence>
<reference evidence="1" key="1">
    <citation type="submission" date="2022-08" db="EMBL/GenBank/DDBJ databases">
        <title>Genome Sequence of Fusarium decemcellulare.</title>
        <authorList>
            <person name="Buettner E."/>
        </authorList>
    </citation>
    <scope>NUCLEOTIDE SEQUENCE</scope>
    <source>
        <strain evidence="1">Babe19</strain>
    </source>
</reference>
<gene>
    <name evidence="1" type="ORF">NM208_g10846</name>
</gene>
<evidence type="ECO:0000313" key="1">
    <source>
        <dbReference type="EMBL" id="KAJ3527149.1"/>
    </source>
</evidence>